<keyword evidence="5" id="KW-0488">Methylation</keyword>
<comment type="similarity">
    <text evidence="2">Belongs to the G protein gamma family.</text>
</comment>
<sequence>MNAVTEHRLRKLNEQNDRLRQQLNLPRVTVSEASQSLIKFCTTTCDSLIPSIWGTQAKKNPLNEQQTGCCSIA</sequence>
<accession>A0A137PDE6</accession>
<evidence type="ECO:0000259" key="11">
    <source>
        <dbReference type="PROSITE" id="PS50058"/>
    </source>
</evidence>
<dbReference type="SMART" id="SM01224">
    <property type="entry name" value="G_gamma"/>
    <property type="match status" value="1"/>
</dbReference>
<evidence type="ECO:0000256" key="7">
    <source>
        <dbReference type="ARBA" id="ARBA00023139"/>
    </source>
</evidence>
<dbReference type="InterPro" id="IPR036284">
    <property type="entry name" value="GGL_sf"/>
</dbReference>
<dbReference type="PANTHER" id="PTHR28189">
    <property type="entry name" value="GUANINE NUCLEOTIDE-BINDING PROTEIN SUBUNIT GAMMA"/>
    <property type="match status" value="1"/>
</dbReference>
<organism evidence="12 13">
    <name type="scientific">Conidiobolus coronatus (strain ATCC 28846 / CBS 209.66 / NRRL 28638)</name>
    <name type="common">Delacroixia coronata</name>
    <dbReference type="NCBI Taxonomy" id="796925"/>
    <lineage>
        <taxon>Eukaryota</taxon>
        <taxon>Fungi</taxon>
        <taxon>Fungi incertae sedis</taxon>
        <taxon>Zoopagomycota</taxon>
        <taxon>Entomophthoromycotina</taxon>
        <taxon>Entomophthoromycetes</taxon>
        <taxon>Entomophthorales</taxon>
        <taxon>Ancylistaceae</taxon>
        <taxon>Conidiobolus</taxon>
    </lineage>
</organism>
<keyword evidence="10" id="KW-0636">Prenylation</keyword>
<evidence type="ECO:0000256" key="5">
    <source>
        <dbReference type="ARBA" id="ARBA00022481"/>
    </source>
</evidence>
<dbReference type="PROSITE" id="PS50058">
    <property type="entry name" value="G_PROTEIN_GAMMA"/>
    <property type="match status" value="1"/>
</dbReference>
<dbReference type="InterPro" id="IPR015898">
    <property type="entry name" value="G-protein_gamma-like_dom"/>
</dbReference>
<evidence type="ECO:0000256" key="9">
    <source>
        <dbReference type="ARBA" id="ARBA00023288"/>
    </source>
</evidence>
<dbReference type="STRING" id="796925.A0A137PDE6"/>
<dbReference type="Pfam" id="PF00631">
    <property type="entry name" value="G-gamma"/>
    <property type="match status" value="1"/>
</dbReference>
<evidence type="ECO:0000313" key="13">
    <source>
        <dbReference type="Proteomes" id="UP000070444"/>
    </source>
</evidence>
<keyword evidence="6" id="KW-0472">Membrane</keyword>
<dbReference type="SUPFAM" id="SSF48670">
    <property type="entry name" value="Transducin (heterotrimeric G protein), gamma chain"/>
    <property type="match status" value="1"/>
</dbReference>
<evidence type="ECO:0000256" key="6">
    <source>
        <dbReference type="ARBA" id="ARBA00023136"/>
    </source>
</evidence>
<comment type="subunit">
    <text evidence="3">G proteins are composed of 3 units, alpha, beta and gamma.</text>
</comment>
<evidence type="ECO:0000256" key="10">
    <source>
        <dbReference type="ARBA" id="ARBA00023289"/>
    </source>
</evidence>
<dbReference type="PANTHER" id="PTHR28189:SF1">
    <property type="entry name" value="GUANINE NUCLEOTIDE-BINDING PROTEIN SUBUNIT GAMMA"/>
    <property type="match status" value="1"/>
</dbReference>
<dbReference type="Proteomes" id="UP000070444">
    <property type="component" value="Unassembled WGS sequence"/>
</dbReference>
<dbReference type="Gene3D" id="4.10.260.10">
    <property type="entry name" value="Transducin (heterotrimeric G protein), gamma chain"/>
    <property type="match status" value="1"/>
</dbReference>
<dbReference type="GO" id="GO:0005834">
    <property type="term" value="C:heterotrimeric G-protein complex"/>
    <property type="evidence" value="ECO:0007669"/>
    <property type="project" value="TreeGrafter"/>
</dbReference>
<dbReference type="OMA" id="NGCCAVM"/>
<protein>
    <recommendedName>
        <fullName evidence="4">Guanine nucleotide-binding protein subunit gamma</fullName>
    </recommendedName>
</protein>
<evidence type="ECO:0000256" key="8">
    <source>
        <dbReference type="ARBA" id="ARBA00023224"/>
    </source>
</evidence>
<dbReference type="EMBL" id="KQ964442">
    <property type="protein sequence ID" value="KXN73028.1"/>
    <property type="molecule type" value="Genomic_DNA"/>
</dbReference>
<keyword evidence="9" id="KW-0449">Lipoprotein</keyword>
<evidence type="ECO:0000256" key="2">
    <source>
        <dbReference type="ARBA" id="ARBA00007431"/>
    </source>
</evidence>
<evidence type="ECO:0000256" key="3">
    <source>
        <dbReference type="ARBA" id="ARBA00011581"/>
    </source>
</evidence>
<evidence type="ECO:0000256" key="1">
    <source>
        <dbReference type="ARBA" id="ARBA00004170"/>
    </source>
</evidence>
<keyword evidence="7" id="KW-0564">Palmitate</keyword>
<dbReference type="GO" id="GO:0000750">
    <property type="term" value="P:pheromone-dependent signal transduction involved in conjugation with cellular fusion"/>
    <property type="evidence" value="ECO:0007669"/>
    <property type="project" value="InterPro"/>
</dbReference>
<dbReference type="InterPro" id="IPR041848">
    <property type="entry name" value="Ste18_fungal"/>
</dbReference>
<keyword evidence="13" id="KW-1185">Reference proteome</keyword>
<feature type="domain" description="G protein gamma" evidence="11">
    <location>
        <begin position="1"/>
        <end position="73"/>
    </location>
</feature>
<dbReference type="OrthoDB" id="19232at2759"/>
<evidence type="ECO:0000256" key="4">
    <source>
        <dbReference type="ARBA" id="ARBA00016111"/>
    </source>
</evidence>
<dbReference type="GO" id="GO:0007186">
    <property type="term" value="P:G protein-coupled receptor signaling pathway"/>
    <property type="evidence" value="ECO:0007669"/>
    <property type="project" value="InterPro"/>
</dbReference>
<dbReference type="GO" id="GO:0031681">
    <property type="term" value="F:G-protein beta-subunit binding"/>
    <property type="evidence" value="ECO:0007669"/>
    <property type="project" value="InterPro"/>
</dbReference>
<comment type="subcellular location">
    <subcellularLocation>
        <location evidence="1">Membrane</location>
        <topology evidence="1">Peripheral membrane protein</topology>
    </subcellularLocation>
</comment>
<gene>
    <name evidence="12" type="ORF">CONCODRAFT_77488</name>
</gene>
<evidence type="ECO:0000313" key="12">
    <source>
        <dbReference type="EMBL" id="KXN73028.1"/>
    </source>
</evidence>
<dbReference type="AlphaFoldDB" id="A0A137PDE6"/>
<reference evidence="12 13" key="1">
    <citation type="journal article" date="2015" name="Genome Biol. Evol.">
        <title>Phylogenomic analyses indicate that early fungi evolved digesting cell walls of algal ancestors of land plants.</title>
        <authorList>
            <person name="Chang Y."/>
            <person name="Wang S."/>
            <person name="Sekimoto S."/>
            <person name="Aerts A.L."/>
            <person name="Choi C."/>
            <person name="Clum A."/>
            <person name="LaButti K.M."/>
            <person name="Lindquist E.A."/>
            <person name="Yee Ngan C."/>
            <person name="Ohm R.A."/>
            <person name="Salamov A.A."/>
            <person name="Grigoriev I.V."/>
            <person name="Spatafora J.W."/>
            <person name="Berbee M.L."/>
        </authorList>
    </citation>
    <scope>NUCLEOTIDE SEQUENCE [LARGE SCALE GENOMIC DNA]</scope>
    <source>
        <strain evidence="12 13">NRRL 28638</strain>
    </source>
</reference>
<name>A0A137PDE6_CONC2</name>
<proteinExistence type="inferred from homology"/>
<dbReference type="SMART" id="SM00224">
    <property type="entry name" value="GGL"/>
    <property type="match status" value="1"/>
</dbReference>
<dbReference type="FunFam" id="4.10.260.10:FF:000003">
    <property type="entry name" value="G-protein complex gamma subunit Ste18/GpgA"/>
    <property type="match status" value="1"/>
</dbReference>
<keyword evidence="8" id="KW-0807">Transducer</keyword>